<protein>
    <submittedName>
        <fullName evidence="1">Uncharacterized protein</fullName>
    </submittedName>
</protein>
<organism evidence="1 2">
    <name type="scientific">Abeliophyllum distichum</name>
    <dbReference type="NCBI Taxonomy" id="126358"/>
    <lineage>
        <taxon>Eukaryota</taxon>
        <taxon>Viridiplantae</taxon>
        <taxon>Streptophyta</taxon>
        <taxon>Embryophyta</taxon>
        <taxon>Tracheophyta</taxon>
        <taxon>Spermatophyta</taxon>
        <taxon>Magnoliopsida</taxon>
        <taxon>eudicotyledons</taxon>
        <taxon>Gunneridae</taxon>
        <taxon>Pentapetalae</taxon>
        <taxon>asterids</taxon>
        <taxon>lamiids</taxon>
        <taxon>Lamiales</taxon>
        <taxon>Oleaceae</taxon>
        <taxon>Forsythieae</taxon>
        <taxon>Abeliophyllum</taxon>
    </lineage>
</organism>
<reference evidence="2" key="1">
    <citation type="submission" date="2024-07" db="EMBL/GenBank/DDBJ databases">
        <title>Two chromosome-level genome assemblies of Korean endemic species Abeliophyllum distichum and Forsythia ovata (Oleaceae).</title>
        <authorList>
            <person name="Jang H."/>
        </authorList>
    </citation>
    <scope>NUCLEOTIDE SEQUENCE [LARGE SCALE GENOMIC DNA]</scope>
</reference>
<comment type="caution">
    <text evidence="1">The sequence shown here is derived from an EMBL/GenBank/DDBJ whole genome shotgun (WGS) entry which is preliminary data.</text>
</comment>
<keyword evidence="2" id="KW-1185">Reference proteome</keyword>
<evidence type="ECO:0000313" key="2">
    <source>
        <dbReference type="Proteomes" id="UP001604336"/>
    </source>
</evidence>
<gene>
    <name evidence="1" type="ORF">Adt_02626</name>
</gene>
<dbReference type="AlphaFoldDB" id="A0ABD1VW98"/>
<sequence>MLAGWKAEQLSMAGSTLLVQSVTFDIPVYTMQATRIPEAINQEIDRRNCRFSSQLVEVEEISPTAERQSRSLGCSCDRPYLAFTSNEGGAFYLDPLQCRASILVSLFIEELTTNKLSSFSSQAGAYRYRNEPVLANALPNCTSSSLCKWKEIDVTYALEAYSTSSSEEGKQSSSINPLCFADSDVIISSGLNAHLG</sequence>
<evidence type="ECO:0000313" key="1">
    <source>
        <dbReference type="EMBL" id="KAL2541648.1"/>
    </source>
</evidence>
<dbReference type="EMBL" id="JBFOLK010000001">
    <property type="protein sequence ID" value="KAL2541648.1"/>
    <property type="molecule type" value="Genomic_DNA"/>
</dbReference>
<dbReference type="Proteomes" id="UP001604336">
    <property type="component" value="Unassembled WGS sequence"/>
</dbReference>
<proteinExistence type="predicted"/>
<name>A0ABD1VW98_9LAMI</name>
<accession>A0ABD1VW98</accession>